<feature type="compositionally biased region" description="Low complexity" evidence="2">
    <location>
        <begin position="317"/>
        <end position="327"/>
    </location>
</feature>
<reference evidence="3" key="1">
    <citation type="submission" date="2025-08" db="UniProtKB">
        <authorList>
            <consortium name="Ensembl"/>
        </authorList>
    </citation>
    <scope>IDENTIFICATION</scope>
</reference>
<feature type="region of interest" description="Disordered" evidence="2">
    <location>
        <begin position="528"/>
        <end position="555"/>
    </location>
</feature>
<protein>
    <submittedName>
        <fullName evidence="3">Uncharacterized protein</fullName>
    </submittedName>
</protein>
<reference evidence="3" key="2">
    <citation type="submission" date="2025-09" db="UniProtKB">
        <authorList>
            <consortium name="Ensembl"/>
        </authorList>
    </citation>
    <scope>IDENTIFICATION</scope>
</reference>
<feature type="compositionally biased region" description="Pro residues" evidence="2">
    <location>
        <begin position="943"/>
        <end position="957"/>
    </location>
</feature>
<dbReference type="Proteomes" id="UP000694388">
    <property type="component" value="Unplaced"/>
</dbReference>
<dbReference type="PANTHER" id="PTHR21608">
    <property type="entry name" value="KINESIN-LIKE PROTEIN CG14535"/>
    <property type="match status" value="1"/>
</dbReference>
<organism evidence="3 4">
    <name type="scientific">Eptatretus burgeri</name>
    <name type="common">Inshore hagfish</name>
    <dbReference type="NCBI Taxonomy" id="7764"/>
    <lineage>
        <taxon>Eukaryota</taxon>
        <taxon>Metazoa</taxon>
        <taxon>Chordata</taxon>
        <taxon>Craniata</taxon>
        <taxon>Vertebrata</taxon>
        <taxon>Cyclostomata</taxon>
        <taxon>Myxini</taxon>
        <taxon>Myxiniformes</taxon>
        <taxon>Myxinidae</taxon>
        <taxon>Eptatretinae</taxon>
        <taxon>Eptatretus</taxon>
    </lineage>
</organism>
<dbReference type="InterPro" id="IPR027640">
    <property type="entry name" value="Kinesin-like_fam"/>
</dbReference>
<evidence type="ECO:0000313" key="3">
    <source>
        <dbReference type="Ensembl" id="ENSEBUP00000003318.1"/>
    </source>
</evidence>
<feature type="region of interest" description="Disordered" evidence="2">
    <location>
        <begin position="23"/>
        <end position="72"/>
    </location>
</feature>
<feature type="compositionally biased region" description="Polar residues" evidence="2">
    <location>
        <begin position="897"/>
        <end position="906"/>
    </location>
</feature>
<feature type="coiled-coil region" evidence="1">
    <location>
        <begin position="1004"/>
        <end position="1031"/>
    </location>
</feature>
<feature type="region of interest" description="Disordered" evidence="2">
    <location>
        <begin position="881"/>
        <end position="963"/>
    </location>
</feature>
<feature type="region of interest" description="Disordered" evidence="2">
    <location>
        <begin position="734"/>
        <end position="758"/>
    </location>
</feature>
<accession>A0A8C4NI97</accession>
<feature type="region of interest" description="Disordered" evidence="2">
    <location>
        <begin position="263"/>
        <end position="463"/>
    </location>
</feature>
<dbReference type="GO" id="GO:0007018">
    <property type="term" value="P:microtubule-based movement"/>
    <property type="evidence" value="ECO:0007669"/>
    <property type="project" value="InterPro"/>
</dbReference>
<dbReference type="AlphaFoldDB" id="A0A8C4NI97"/>
<sequence>MPTPLKGVSTECGDFLLNKETRLCHSQPSGPPTEIRNAGTWKGQAKYGQAPSSGTNPTPGKILHQQKSPKLSSKTRAFTIGMSLPAPPLPLPPPPPPPALNVVGPQKGAAVVAAHNLSIPTPIELDSMLTTMVTLQQPVELNQEDMLVFTLVEELTFGTSSLGRSNRPTSIMSFTSNCSVQALSSGSRPISIISSITDDSDYDVGVTDCTTGELDSNAKTLRLESRCSSISSWLSEASANSANSEGDQSCDSFVMQPYDDVVTTTGDSLSPNSRDFMMNGSHNGSVSQQSTLHDSGFSTSEGEGKSCSSGTSKFPTSASSKVVKSSKIPALYRPNREGQKYSGRSDVPPMTARAGSHGFPKMTGLPPRHANGTQRPKTTSSTPQASDLTSSSLPAVPWSSDSWKKRQDLGPSVINPIKSNRTPTISSESKIGKGKGSRGAASCYKNNSGTQGSKSVDTSPVMSPNELVSLSPHIWNESQTHRTNTTQEQPALNTCDLVSSSTWQSEPKDFKSCTSNHVLSANQSVQIPRTKGVPPTPPVRKSSLDQKNRAGGLLDVPSSTFSASVLRSRTLPRKTSQGVVEIHGLIGSASECLTRSGEGGSSTYRNARGKVDQGQGQAAFSQHCRPNRSLHSSTLSLNKVDSLTSLSPLGNLNKESKGGKAMAKTLATTSSLANSSFSAIAKSSGSSKLCGARTAMTAAATTVIAAAAAVSGSKARIPSVNNYIPLCPSTVAPRNTSVPPSPRTIAKTSAMSGTKHGRATLTSSIKSNPVRITNTRVSELAVSSSKIHHGLHSGDSDSGNDSGINLLESPPLGAGMVMATNSFRGTAGQTHGTFGIPSPYSKVTAPRRPRYSSGHFSDNSSVLSGDLPPAMGRAAIFYHNGSGGSSGYESMRRDSEATGSASSACEGSSIAAVGERSRSLKSLRKRTGASSASQRQRPTLVTLPPPLPSLPAKPPTAPSRWVDVRPRVPTEPVHIKVYEIDDFQSLVRPWDDSKEQNGAGHLALRRSEKRAERLRARRVELLSELQCLRELLMLNPNRWRDEFTTLRLTEDSGEFVNELEHQMSRLECRVALCKAHVMMVTCFDVTQ</sequence>
<dbReference type="GO" id="GO:0003777">
    <property type="term" value="F:microtubule motor activity"/>
    <property type="evidence" value="ECO:0007669"/>
    <property type="project" value="InterPro"/>
</dbReference>
<feature type="region of interest" description="Disordered" evidence="2">
    <location>
        <begin position="830"/>
        <end position="862"/>
    </location>
</feature>
<feature type="compositionally biased region" description="Polar residues" evidence="2">
    <location>
        <begin position="280"/>
        <end position="316"/>
    </location>
</feature>
<dbReference type="Ensembl" id="ENSEBUT00000003686.1">
    <property type="protein sequence ID" value="ENSEBUP00000003318.1"/>
    <property type="gene ID" value="ENSEBUG00000002425.1"/>
</dbReference>
<feature type="compositionally biased region" description="Polar residues" evidence="2">
    <location>
        <begin position="371"/>
        <end position="393"/>
    </location>
</feature>
<feature type="region of interest" description="Disordered" evidence="2">
    <location>
        <begin position="786"/>
        <end position="807"/>
    </location>
</feature>
<feature type="compositionally biased region" description="Polar residues" evidence="2">
    <location>
        <begin position="444"/>
        <end position="463"/>
    </location>
</feature>
<dbReference type="GeneTree" id="ENSGT00940000159075"/>
<feature type="compositionally biased region" description="Low complexity" evidence="2">
    <location>
        <begin position="796"/>
        <end position="806"/>
    </location>
</feature>
<feature type="compositionally biased region" description="Polar residues" evidence="2">
    <location>
        <begin position="263"/>
        <end position="273"/>
    </location>
</feature>
<evidence type="ECO:0000256" key="2">
    <source>
        <dbReference type="SAM" id="MobiDB-lite"/>
    </source>
</evidence>
<feature type="compositionally biased region" description="Polar residues" evidence="2">
    <location>
        <begin position="928"/>
        <end position="937"/>
    </location>
</feature>
<dbReference type="PANTHER" id="PTHR21608:SF7">
    <property type="entry name" value="KINESIN-LIKE PROTEIN CG14535"/>
    <property type="match status" value="1"/>
</dbReference>
<name>A0A8C4NI97_EPTBU</name>
<evidence type="ECO:0000256" key="1">
    <source>
        <dbReference type="SAM" id="Coils"/>
    </source>
</evidence>
<keyword evidence="1" id="KW-0175">Coiled coil</keyword>
<proteinExistence type="predicted"/>
<evidence type="ECO:0000313" key="4">
    <source>
        <dbReference type="Proteomes" id="UP000694388"/>
    </source>
</evidence>
<keyword evidence="4" id="KW-1185">Reference proteome</keyword>